<sequence>MTTKTYGQYCGVARALELVGERWALLIIRDLLVGPKRYTDLRAGLPKIPTNVLATRLKEFEQAGLVERRVQARPSGAIVYELTPYGADLEPVVLALGAWGARSLGELRPDEIVTPDILVMALRSTFQPGKQKAKYELRFGEIVVHAIVDRDDLTVEIGPLDGATVVEAFGPIGPLLTGAIDGAEALKTGLLKTSGTAADLDRFAHFFRIGPAPA</sequence>
<dbReference type="PANTHER" id="PTHR33204:SF18">
    <property type="entry name" value="TRANSCRIPTIONAL REGULATORY PROTEIN"/>
    <property type="match status" value="1"/>
</dbReference>
<reference evidence="5 6" key="1">
    <citation type="submission" date="2019-03" db="EMBL/GenBank/DDBJ databases">
        <title>Genomic Encyclopedia of Type Strains, Phase III (KMG-III): the genomes of soil and plant-associated and newly described type strains.</title>
        <authorList>
            <person name="Whitman W."/>
        </authorList>
    </citation>
    <scope>NUCLEOTIDE SEQUENCE [LARGE SCALE GENOMIC DNA]</scope>
    <source>
        <strain evidence="5 6">VKM Ac-2575</strain>
    </source>
</reference>
<dbReference type="OrthoDB" id="9792527at2"/>
<keyword evidence="1" id="KW-0805">Transcription regulation</keyword>
<keyword evidence="2" id="KW-0238">DNA-binding</keyword>
<dbReference type="PROSITE" id="PS51118">
    <property type="entry name" value="HTH_HXLR"/>
    <property type="match status" value="1"/>
</dbReference>
<keyword evidence="3" id="KW-0804">Transcription</keyword>
<evidence type="ECO:0000256" key="2">
    <source>
        <dbReference type="ARBA" id="ARBA00023125"/>
    </source>
</evidence>
<evidence type="ECO:0000256" key="1">
    <source>
        <dbReference type="ARBA" id="ARBA00023015"/>
    </source>
</evidence>
<keyword evidence="6" id="KW-1185">Reference proteome</keyword>
<dbReference type="PANTHER" id="PTHR33204">
    <property type="entry name" value="TRANSCRIPTIONAL REGULATOR, MARR FAMILY"/>
    <property type="match status" value="1"/>
</dbReference>
<evidence type="ECO:0000259" key="4">
    <source>
        <dbReference type="PROSITE" id="PS51118"/>
    </source>
</evidence>
<evidence type="ECO:0000313" key="5">
    <source>
        <dbReference type="EMBL" id="TDU89359.1"/>
    </source>
</evidence>
<organism evidence="5 6">
    <name type="scientific">Kribbella voronezhensis</name>
    <dbReference type="NCBI Taxonomy" id="2512212"/>
    <lineage>
        <taxon>Bacteria</taxon>
        <taxon>Bacillati</taxon>
        <taxon>Actinomycetota</taxon>
        <taxon>Actinomycetes</taxon>
        <taxon>Propionibacteriales</taxon>
        <taxon>Kribbellaceae</taxon>
        <taxon>Kribbella</taxon>
    </lineage>
</organism>
<dbReference type="EMBL" id="SOCE01000001">
    <property type="protein sequence ID" value="TDU89359.1"/>
    <property type="molecule type" value="Genomic_DNA"/>
</dbReference>
<accession>A0A4R7TCC9</accession>
<dbReference type="SUPFAM" id="SSF46785">
    <property type="entry name" value="Winged helix' DNA-binding domain"/>
    <property type="match status" value="1"/>
</dbReference>
<dbReference type="GO" id="GO:0003677">
    <property type="term" value="F:DNA binding"/>
    <property type="evidence" value="ECO:0007669"/>
    <property type="project" value="UniProtKB-KW"/>
</dbReference>
<comment type="caution">
    <text evidence="5">The sequence shown here is derived from an EMBL/GenBank/DDBJ whole genome shotgun (WGS) entry which is preliminary data.</text>
</comment>
<evidence type="ECO:0000313" key="6">
    <source>
        <dbReference type="Proteomes" id="UP000295151"/>
    </source>
</evidence>
<protein>
    <submittedName>
        <fullName evidence="5">HxlR family transcriptional regulator</fullName>
    </submittedName>
</protein>
<dbReference type="InterPro" id="IPR036388">
    <property type="entry name" value="WH-like_DNA-bd_sf"/>
</dbReference>
<dbReference type="InterPro" id="IPR036390">
    <property type="entry name" value="WH_DNA-bd_sf"/>
</dbReference>
<dbReference type="Proteomes" id="UP000295151">
    <property type="component" value="Unassembled WGS sequence"/>
</dbReference>
<gene>
    <name evidence="5" type="ORF">EV138_2923</name>
</gene>
<dbReference type="InterPro" id="IPR002577">
    <property type="entry name" value="HTH_HxlR"/>
</dbReference>
<name>A0A4R7TCC9_9ACTN</name>
<evidence type="ECO:0000256" key="3">
    <source>
        <dbReference type="ARBA" id="ARBA00023163"/>
    </source>
</evidence>
<dbReference type="AlphaFoldDB" id="A0A4R7TCC9"/>
<dbReference type="RefSeq" id="WP_133979450.1">
    <property type="nucleotide sequence ID" value="NZ_SOCE01000001.1"/>
</dbReference>
<dbReference type="Gene3D" id="1.10.10.10">
    <property type="entry name" value="Winged helix-like DNA-binding domain superfamily/Winged helix DNA-binding domain"/>
    <property type="match status" value="1"/>
</dbReference>
<proteinExistence type="predicted"/>
<dbReference type="Pfam" id="PF01638">
    <property type="entry name" value="HxlR"/>
    <property type="match status" value="1"/>
</dbReference>
<feature type="domain" description="HTH hxlR-type" evidence="4">
    <location>
        <begin position="10"/>
        <end position="108"/>
    </location>
</feature>